<evidence type="ECO:0000313" key="3">
    <source>
        <dbReference type="Proteomes" id="UP001206595"/>
    </source>
</evidence>
<comment type="caution">
    <text evidence="2">The sequence shown here is derived from an EMBL/GenBank/DDBJ whole genome shotgun (WGS) entry which is preliminary data.</text>
</comment>
<gene>
    <name evidence="2" type="ORF">K450DRAFT_241046</name>
</gene>
<proteinExistence type="predicted"/>
<evidence type="ECO:0000313" key="2">
    <source>
        <dbReference type="EMBL" id="KAI8579688.1"/>
    </source>
</evidence>
<reference evidence="2" key="1">
    <citation type="submission" date="2021-06" db="EMBL/GenBank/DDBJ databases">
        <authorList>
            <consortium name="DOE Joint Genome Institute"/>
            <person name="Mondo S.J."/>
            <person name="Amses K.R."/>
            <person name="Simmons D.R."/>
            <person name="Longcore J.E."/>
            <person name="Seto K."/>
            <person name="Alves G.H."/>
            <person name="Bonds A.E."/>
            <person name="Quandt C.A."/>
            <person name="Davis W.J."/>
            <person name="Chang Y."/>
            <person name="Letcher P.M."/>
            <person name="Powell M.J."/>
            <person name="Kuo A."/>
            <person name="Labutti K."/>
            <person name="Pangilinan J."/>
            <person name="Andreopoulos W."/>
            <person name="Tritt A."/>
            <person name="Riley R."/>
            <person name="Hundley H."/>
            <person name="Johnson J."/>
            <person name="Lipzen A."/>
            <person name="Barry K."/>
            <person name="Berbee M.L."/>
            <person name="Buchler N.E."/>
            <person name="Grigoriev I.V."/>
            <person name="Spatafora J.W."/>
            <person name="Stajich J.E."/>
            <person name="James T.Y."/>
        </authorList>
    </citation>
    <scope>NUCLEOTIDE SEQUENCE</scope>
    <source>
        <strain evidence="2">AG</strain>
    </source>
</reference>
<dbReference type="Proteomes" id="UP001206595">
    <property type="component" value="Unassembled WGS sequence"/>
</dbReference>
<sequence length="68" mass="8403">MREGIDWRLVKCFLRTMVESVYLHEWHPFEPCRSRTLFVVVRLFAFVFLIPVLLFVFLFPFFILHSFY</sequence>
<feature type="transmembrane region" description="Helical" evidence="1">
    <location>
        <begin position="43"/>
        <end position="64"/>
    </location>
</feature>
<reference evidence="2" key="2">
    <citation type="journal article" date="2022" name="Proc. Natl. Acad. Sci. U.S.A.">
        <title>Diploid-dominant life cycles characterize the early evolution of Fungi.</title>
        <authorList>
            <person name="Amses K.R."/>
            <person name="Simmons D.R."/>
            <person name="Longcore J.E."/>
            <person name="Mondo S.J."/>
            <person name="Seto K."/>
            <person name="Jeronimo G.H."/>
            <person name="Bonds A.E."/>
            <person name="Quandt C.A."/>
            <person name="Davis W.J."/>
            <person name="Chang Y."/>
            <person name="Federici B.A."/>
            <person name="Kuo A."/>
            <person name="LaButti K."/>
            <person name="Pangilinan J."/>
            <person name="Andreopoulos W."/>
            <person name="Tritt A."/>
            <person name="Riley R."/>
            <person name="Hundley H."/>
            <person name="Johnson J."/>
            <person name="Lipzen A."/>
            <person name="Barry K."/>
            <person name="Lang B.F."/>
            <person name="Cuomo C.A."/>
            <person name="Buchler N.E."/>
            <person name="Grigoriev I.V."/>
            <person name="Spatafora J.W."/>
            <person name="Stajich J.E."/>
            <person name="James T.Y."/>
        </authorList>
    </citation>
    <scope>NUCLEOTIDE SEQUENCE</scope>
    <source>
        <strain evidence="2">AG</strain>
    </source>
</reference>
<keyword evidence="1" id="KW-0472">Membrane</keyword>
<dbReference type="GeneID" id="75914373"/>
<keyword evidence="3" id="KW-1185">Reference proteome</keyword>
<dbReference type="RefSeq" id="XP_051444692.1">
    <property type="nucleotide sequence ID" value="XM_051589028.1"/>
</dbReference>
<accession>A0AAD5E937</accession>
<name>A0AAD5E937_UMBRA</name>
<dbReference type="EMBL" id="MU620918">
    <property type="protein sequence ID" value="KAI8579688.1"/>
    <property type="molecule type" value="Genomic_DNA"/>
</dbReference>
<keyword evidence="1" id="KW-1133">Transmembrane helix</keyword>
<protein>
    <recommendedName>
        <fullName evidence="4">Transmembrane protein</fullName>
    </recommendedName>
</protein>
<evidence type="ECO:0008006" key="4">
    <source>
        <dbReference type="Google" id="ProtNLM"/>
    </source>
</evidence>
<keyword evidence="1" id="KW-0812">Transmembrane</keyword>
<dbReference type="AlphaFoldDB" id="A0AAD5E937"/>
<organism evidence="2 3">
    <name type="scientific">Umbelopsis ramanniana AG</name>
    <dbReference type="NCBI Taxonomy" id="1314678"/>
    <lineage>
        <taxon>Eukaryota</taxon>
        <taxon>Fungi</taxon>
        <taxon>Fungi incertae sedis</taxon>
        <taxon>Mucoromycota</taxon>
        <taxon>Mucoromycotina</taxon>
        <taxon>Umbelopsidomycetes</taxon>
        <taxon>Umbelopsidales</taxon>
        <taxon>Umbelopsidaceae</taxon>
        <taxon>Umbelopsis</taxon>
    </lineage>
</organism>
<evidence type="ECO:0000256" key="1">
    <source>
        <dbReference type="SAM" id="Phobius"/>
    </source>
</evidence>